<sequence length="149" mass="17134">MGIERIVSEIGRDESPDCVELLLMHFLSVARIQRLLMHGLSVARIQRRVNRRTARGAPLKQLTENVYLAHHLRRHANGLGQLTLGSESVFFLSSISGEIVSLRQISGKVVRIISDEIVDSFCVVFFCNFNHFLEKLFFLFLPFMFKWIS</sequence>
<organism evidence="1">
    <name type="scientific">Cacopsylla melanoneura</name>
    <dbReference type="NCBI Taxonomy" id="428564"/>
    <lineage>
        <taxon>Eukaryota</taxon>
        <taxon>Metazoa</taxon>
        <taxon>Ecdysozoa</taxon>
        <taxon>Arthropoda</taxon>
        <taxon>Hexapoda</taxon>
        <taxon>Insecta</taxon>
        <taxon>Pterygota</taxon>
        <taxon>Neoptera</taxon>
        <taxon>Paraneoptera</taxon>
        <taxon>Hemiptera</taxon>
        <taxon>Sternorrhyncha</taxon>
        <taxon>Psylloidea</taxon>
        <taxon>Psyllidae</taxon>
        <taxon>Psyllinae</taxon>
        <taxon>Cacopsylla</taxon>
    </lineage>
</organism>
<dbReference type="EMBL" id="HBUF01556860">
    <property type="protein sequence ID" value="CAG6760558.1"/>
    <property type="molecule type" value="Transcribed_RNA"/>
</dbReference>
<name>A0A8D9ENH7_9HEMI</name>
<proteinExistence type="predicted"/>
<protein>
    <submittedName>
        <fullName evidence="1">Uncharacterized protein</fullName>
    </submittedName>
</protein>
<evidence type="ECO:0000313" key="1">
    <source>
        <dbReference type="EMBL" id="CAG6760558.1"/>
    </source>
</evidence>
<dbReference type="AlphaFoldDB" id="A0A8D9ENH7"/>
<reference evidence="1" key="1">
    <citation type="submission" date="2021-05" db="EMBL/GenBank/DDBJ databases">
        <authorList>
            <person name="Alioto T."/>
            <person name="Alioto T."/>
            <person name="Gomez Garrido J."/>
        </authorList>
    </citation>
    <scope>NUCLEOTIDE SEQUENCE</scope>
</reference>
<accession>A0A8D9ENH7</accession>